<name>A0AAD7I6U2_9AGAR</name>
<dbReference type="AlphaFoldDB" id="A0AAD7I6U2"/>
<organism evidence="1 2">
    <name type="scientific">Mycena maculata</name>
    <dbReference type="NCBI Taxonomy" id="230809"/>
    <lineage>
        <taxon>Eukaryota</taxon>
        <taxon>Fungi</taxon>
        <taxon>Dikarya</taxon>
        <taxon>Basidiomycota</taxon>
        <taxon>Agaricomycotina</taxon>
        <taxon>Agaricomycetes</taxon>
        <taxon>Agaricomycetidae</taxon>
        <taxon>Agaricales</taxon>
        <taxon>Marasmiineae</taxon>
        <taxon>Mycenaceae</taxon>
        <taxon>Mycena</taxon>
    </lineage>
</organism>
<sequence length="101" mass="11216">HGSFIYTLKEFLNNTFAPPATRMTSTQLGRATLPFSRLDVYHNFKFEPSALDPGADEDEENTEIFQTVISQPCSADRTSPPRFDTVIVRTYPDAEATGLSG</sequence>
<feature type="non-terminal residue" evidence="1">
    <location>
        <position position="101"/>
    </location>
</feature>
<accession>A0AAD7I6U2</accession>
<feature type="non-terminal residue" evidence="1">
    <location>
        <position position="1"/>
    </location>
</feature>
<gene>
    <name evidence="1" type="ORF">DFH07DRAFT_693478</name>
</gene>
<evidence type="ECO:0000313" key="2">
    <source>
        <dbReference type="Proteomes" id="UP001215280"/>
    </source>
</evidence>
<keyword evidence="2" id="KW-1185">Reference proteome</keyword>
<dbReference type="EMBL" id="JARJLG010000149">
    <property type="protein sequence ID" value="KAJ7736379.1"/>
    <property type="molecule type" value="Genomic_DNA"/>
</dbReference>
<proteinExistence type="predicted"/>
<comment type="caution">
    <text evidence="1">The sequence shown here is derived from an EMBL/GenBank/DDBJ whole genome shotgun (WGS) entry which is preliminary data.</text>
</comment>
<dbReference type="Proteomes" id="UP001215280">
    <property type="component" value="Unassembled WGS sequence"/>
</dbReference>
<protein>
    <submittedName>
        <fullName evidence="1">Uncharacterized protein</fullName>
    </submittedName>
</protein>
<reference evidence="1" key="1">
    <citation type="submission" date="2023-03" db="EMBL/GenBank/DDBJ databases">
        <title>Massive genome expansion in bonnet fungi (Mycena s.s.) driven by repeated elements and novel gene families across ecological guilds.</title>
        <authorList>
            <consortium name="Lawrence Berkeley National Laboratory"/>
            <person name="Harder C.B."/>
            <person name="Miyauchi S."/>
            <person name="Viragh M."/>
            <person name="Kuo A."/>
            <person name="Thoen E."/>
            <person name="Andreopoulos B."/>
            <person name="Lu D."/>
            <person name="Skrede I."/>
            <person name="Drula E."/>
            <person name="Henrissat B."/>
            <person name="Morin E."/>
            <person name="Kohler A."/>
            <person name="Barry K."/>
            <person name="LaButti K."/>
            <person name="Morin E."/>
            <person name="Salamov A."/>
            <person name="Lipzen A."/>
            <person name="Mereny Z."/>
            <person name="Hegedus B."/>
            <person name="Baldrian P."/>
            <person name="Stursova M."/>
            <person name="Weitz H."/>
            <person name="Taylor A."/>
            <person name="Grigoriev I.V."/>
            <person name="Nagy L.G."/>
            <person name="Martin F."/>
            <person name="Kauserud H."/>
        </authorList>
    </citation>
    <scope>NUCLEOTIDE SEQUENCE</scope>
    <source>
        <strain evidence="1">CBHHK188m</strain>
    </source>
</reference>
<evidence type="ECO:0000313" key="1">
    <source>
        <dbReference type="EMBL" id="KAJ7736379.1"/>
    </source>
</evidence>